<evidence type="ECO:0000256" key="3">
    <source>
        <dbReference type="ARBA" id="ARBA00022692"/>
    </source>
</evidence>
<feature type="transmembrane region" description="Helical" evidence="6">
    <location>
        <begin position="326"/>
        <end position="352"/>
    </location>
</feature>
<keyword evidence="3 6" id="KW-0812">Transmembrane</keyword>
<dbReference type="Proteomes" id="UP001207742">
    <property type="component" value="Unassembled WGS sequence"/>
</dbReference>
<feature type="domain" description="ABC3 transporter permease C-terminal" evidence="7">
    <location>
        <begin position="285"/>
        <end position="400"/>
    </location>
</feature>
<dbReference type="PROSITE" id="PS51257">
    <property type="entry name" value="PROKAR_LIPOPROTEIN"/>
    <property type="match status" value="1"/>
</dbReference>
<feature type="transmembrane region" description="Helical" evidence="6">
    <location>
        <begin position="417"/>
        <end position="441"/>
    </location>
</feature>
<feature type="domain" description="MacB-like periplasmic core" evidence="8">
    <location>
        <begin position="22"/>
        <end position="238"/>
    </location>
</feature>
<evidence type="ECO:0000313" key="9">
    <source>
        <dbReference type="EMBL" id="MCW3483230.1"/>
    </source>
</evidence>
<gene>
    <name evidence="9" type="ORF">OL497_04960</name>
</gene>
<protein>
    <submittedName>
        <fullName evidence="9">ABC transporter permease</fullName>
    </submittedName>
</protein>
<evidence type="ECO:0000256" key="1">
    <source>
        <dbReference type="ARBA" id="ARBA00004651"/>
    </source>
</evidence>
<evidence type="ECO:0000256" key="4">
    <source>
        <dbReference type="ARBA" id="ARBA00022989"/>
    </source>
</evidence>
<dbReference type="PANTHER" id="PTHR30572">
    <property type="entry name" value="MEMBRANE COMPONENT OF TRANSPORTER-RELATED"/>
    <property type="match status" value="1"/>
</dbReference>
<keyword evidence="10" id="KW-1185">Reference proteome</keyword>
<feature type="transmembrane region" description="Helical" evidence="6">
    <location>
        <begin position="21"/>
        <end position="42"/>
    </location>
</feature>
<dbReference type="InterPro" id="IPR025857">
    <property type="entry name" value="MacB_PCD"/>
</dbReference>
<evidence type="ECO:0000259" key="8">
    <source>
        <dbReference type="Pfam" id="PF12704"/>
    </source>
</evidence>
<dbReference type="InterPro" id="IPR003838">
    <property type="entry name" value="ABC3_permease_C"/>
</dbReference>
<keyword evidence="5 6" id="KW-0472">Membrane</keyword>
<dbReference type="EMBL" id="JAPDNS010000001">
    <property type="protein sequence ID" value="MCW3483230.1"/>
    <property type="molecule type" value="Genomic_DNA"/>
</dbReference>
<dbReference type="RefSeq" id="WP_264728359.1">
    <property type="nucleotide sequence ID" value="NZ_JAPDNR010000001.1"/>
</dbReference>
<keyword evidence="2" id="KW-1003">Cell membrane</keyword>
<feature type="transmembrane region" description="Helical" evidence="6">
    <location>
        <begin position="671"/>
        <end position="692"/>
    </location>
</feature>
<dbReference type="Pfam" id="PF12704">
    <property type="entry name" value="MacB_PCD"/>
    <property type="match status" value="2"/>
</dbReference>
<feature type="transmembrane region" description="Helical" evidence="6">
    <location>
        <begin position="282"/>
        <end position="302"/>
    </location>
</feature>
<organism evidence="9 10">
    <name type="scientific">Chitinophaga nivalis</name>
    <dbReference type="NCBI Taxonomy" id="2991709"/>
    <lineage>
        <taxon>Bacteria</taxon>
        <taxon>Pseudomonadati</taxon>
        <taxon>Bacteroidota</taxon>
        <taxon>Chitinophagia</taxon>
        <taxon>Chitinophagales</taxon>
        <taxon>Chitinophagaceae</taxon>
        <taxon>Chitinophaga</taxon>
    </lineage>
</organism>
<evidence type="ECO:0000259" key="7">
    <source>
        <dbReference type="Pfam" id="PF02687"/>
    </source>
</evidence>
<feature type="transmembrane region" description="Helical" evidence="6">
    <location>
        <begin position="751"/>
        <end position="772"/>
    </location>
</feature>
<comment type="subcellular location">
    <subcellularLocation>
        <location evidence="1">Cell membrane</location>
        <topology evidence="1">Multi-pass membrane protein</topology>
    </subcellularLocation>
</comment>
<name>A0ABT3IGY4_9BACT</name>
<proteinExistence type="predicted"/>
<feature type="transmembrane region" description="Helical" evidence="6">
    <location>
        <begin position="372"/>
        <end position="396"/>
    </location>
</feature>
<evidence type="ECO:0000256" key="6">
    <source>
        <dbReference type="SAM" id="Phobius"/>
    </source>
</evidence>
<dbReference type="InterPro" id="IPR050250">
    <property type="entry name" value="Macrolide_Exporter_MacB"/>
</dbReference>
<sequence length="791" mass="87813">MMFKNYCKLTYRTLLKNKTYNFLNIFGLAIGLACAGIIFLWAEDEVTFNRTHVKKDRIYQVMANWKFDGSVRTFSSSAAPMAAAMKANLPGISQVCRTTEGTSNTLFAIGDKKVYAAGIYADPSLFDIFTLPFTAGSAATAFPQLYSVVITEKAAIKFFGTTTQVLGKTLVMDNKQPYVISGVIKDMPENSSVRFEWVAPFEIPYRRYPHAALWGSNSFNTYVELAANVDVKEINQKLYNFVQQYEPEAINHAFLYPMRDWYLRSNFEDGQPSGGRIEYVRLFSLIAWIILFIACVNFMNLATARSEQRAKEVGIRKVMGAGKGKLIVQFISESLLMSAIAAIIAVGLIYILLPGFNAMVNKHLSVGLDKPLHIICLLGIIVLCGVVAGSYPSLYLSSFHPITVLKGLKLKTGKAAFVRKGLVVAQFSISIILIICTVIIYQQIQHVKNRNLGFDKNNLIVVRAEGDIVKHFAAIKNTMLASGAIQQAALTDHVTLEDGNNTDGLSWPGKQATDKILVSQRMVSPEFIATSGMEIVAGRDFKPAAAANANDVLITESMAKLMGSGSAVDKIITVPLPDSMLYFRVAGVVKDYVYGDMFGKADPVVFYCMPEEARWLYIRLHPGMDQETALKHTGDILKQYNPAYPFSYRFVDDQFNDRFANEMLMQQLSRLFATLAIVISCLGLFGLAAYTAERRTREIGIRKVLGASVTGITRLLSADFLKLVGIATLIAFPVAWYTMDSWLDKYPYRVTIHYWVFMLAGIAAMLIALLTISFQSVKAALMNPIKSLKAE</sequence>
<feature type="transmembrane region" description="Helical" evidence="6">
    <location>
        <begin position="720"/>
        <end position="739"/>
    </location>
</feature>
<keyword evidence="4 6" id="KW-1133">Transmembrane helix</keyword>
<reference evidence="9 10" key="1">
    <citation type="submission" date="2022-10" db="EMBL/GenBank/DDBJ databases">
        <title>Chitinophaga nivalis PC15 sp. nov., isolated from Pyeongchang county, South Korea.</title>
        <authorList>
            <person name="Trinh H.N."/>
        </authorList>
    </citation>
    <scope>NUCLEOTIDE SEQUENCE [LARGE SCALE GENOMIC DNA]</scope>
    <source>
        <strain evidence="9 10">PC14</strain>
    </source>
</reference>
<comment type="caution">
    <text evidence="9">The sequence shown here is derived from an EMBL/GenBank/DDBJ whole genome shotgun (WGS) entry which is preliminary data.</text>
</comment>
<feature type="domain" description="MacB-like periplasmic core" evidence="8">
    <location>
        <begin position="428"/>
        <end position="629"/>
    </location>
</feature>
<accession>A0ABT3IGY4</accession>
<evidence type="ECO:0000256" key="2">
    <source>
        <dbReference type="ARBA" id="ARBA00022475"/>
    </source>
</evidence>
<evidence type="ECO:0000313" key="10">
    <source>
        <dbReference type="Proteomes" id="UP001207742"/>
    </source>
</evidence>
<dbReference type="Pfam" id="PF02687">
    <property type="entry name" value="FtsX"/>
    <property type="match status" value="2"/>
</dbReference>
<feature type="domain" description="ABC3 transporter permease C-terminal" evidence="7">
    <location>
        <begin position="671"/>
        <end position="784"/>
    </location>
</feature>
<dbReference type="PANTHER" id="PTHR30572:SF18">
    <property type="entry name" value="ABC-TYPE MACROLIDE FAMILY EXPORT SYSTEM PERMEASE COMPONENT 2"/>
    <property type="match status" value="1"/>
</dbReference>
<evidence type="ECO:0000256" key="5">
    <source>
        <dbReference type="ARBA" id="ARBA00023136"/>
    </source>
</evidence>